<evidence type="ECO:0000256" key="3">
    <source>
        <dbReference type="SAM" id="MobiDB-lite"/>
    </source>
</evidence>
<dbReference type="GO" id="GO:0005762">
    <property type="term" value="C:mitochondrial large ribosomal subunit"/>
    <property type="evidence" value="ECO:0007669"/>
    <property type="project" value="TreeGrafter"/>
</dbReference>
<feature type="compositionally biased region" description="Low complexity" evidence="3">
    <location>
        <begin position="73"/>
        <end position="104"/>
    </location>
</feature>
<name>A0AAI8Z310_9PEZI</name>
<evidence type="ECO:0000313" key="4">
    <source>
        <dbReference type="EMBL" id="CAK4031527.1"/>
    </source>
</evidence>
<accession>A0AAI8Z310</accession>
<dbReference type="PANTHER" id="PTHR21349">
    <property type="entry name" value="50S RIBOSOMAL PROTEIN L21"/>
    <property type="match status" value="1"/>
</dbReference>
<dbReference type="PANTHER" id="PTHR21349:SF0">
    <property type="entry name" value="LARGE RIBOSOMAL SUBUNIT PROTEIN BL21M"/>
    <property type="match status" value="1"/>
</dbReference>
<keyword evidence="5" id="KW-1185">Reference proteome</keyword>
<evidence type="ECO:0000256" key="2">
    <source>
        <dbReference type="ARBA" id="ARBA00044129"/>
    </source>
</evidence>
<dbReference type="InterPro" id="IPR028909">
    <property type="entry name" value="bL21-like"/>
</dbReference>
<dbReference type="Proteomes" id="UP001296104">
    <property type="component" value="Unassembled WGS sequence"/>
</dbReference>
<dbReference type="GO" id="GO:0003735">
    <property type="term" value="F:structural constituent of ribosome"/>
    <property type="evidence" value="ECO:0007669"/>
    <property type="project" value="TreeGrafter"/>
</dbReference>
<proteinExistence type="inferred from homology"/>
<dbReference type="InterPro" id="IPR036164">
    <property type="entry name" value="bL21-like_sf"/>
</dbReference>
<dbReference type="EMBL" id="CAVMBE010000049">
    <property type="protein sequence ID" value="CAK4031527.1"/>
    <property type="molecule type" value="Genomic_DNA"/>
</dbReference>
<comment type="caution">
    <text evidence="4">The sequence shown here is derived from an EMBL/GenBank/DDBJ whole genome shotgun (WGS) entry which is preliminary data.</text>
</comment>
<feature type="region of interest" description="Disordered" evidence="3">
    <location>
        <begin position="52"/>
        <end position="105"/>
    </location>
</feature>
<reference evidence="4" key="1">
    <citation type="submission" date="2023-11" db="EMBL/GenBank/DDBJ databases">
        <authorList>
            <person name="Alioto T."/>
            <person name="Alioto T."/>
            <person name="Gomez Garrido J."/>
        </authorList>
    </citation>
    <scope>NUCLEOTIDE SEQUENCE</scope>
</reference>
<gene>
    <name evidence="4" type="ORF">LECACI_7A006685</name>
</gene>
<protein>
    <recommendedName>
        <fullName evidence="2">Large ribosomal subunit protein bL21m</fullName>
    </recommendedName>
</protein>
<evidence type="ECO:0000256" key="1">
    <source>
        <dbReference type="ARBA" id="ARBA00008563"/>
    </source>
</evidence>
<organism evidence="4 5">
    <name type="scientific">Lecanosticta acicola</name>
    <dbReference type="NCBI Taxonomy" id="111012"/>
    <lineage>
        <taxon>Eukaryota</taxon>
        <taxon>Fungi</taxon>
        <taxon>Dikarya</taxon>
        <taxon>Ascomycota</taxon>
        <taxon>Pezizomycotina</taxon>
        <taxon>Dothideomycetes</taxon>
        <taxon>Dothideomycetidae</taxon>
        <taxon>Mycosphaerellales</taxon>
        <taxon>Mycosphaerellaceae</taxon>
        <taxon>Lecanosticta</taxon>
    </lineage>
</organism>
<dbReference type="SUPFAM" id="SSF141091">
    <property type="entry name" value="L21p-like"/>
    <property type="match status" value="2"/>
</dbReference>
<dbReference type="AlphaFoldDB" id="A0AAI8Z310"/>
<evidence type="ECO:0000313" key="5">
    <source>
        <dbReference type="Proteomes" id="UP001296104"/>
    </source>
</evidence>
<comment type="similarity">
    <text evidence="1">Belongs to the bacterial ribosomal protein bL21 family.</text>
</comment>
<sequence length="313" mass="34325">MLSKTLKRALLDSPSQLPPTFLLPWAAALTTSATAAASAEPQTSETATRQYLSQLPLRHRVTGSGSSADTKKSASTVSSRRSQSGITSPSPSSKTSLQSASTTARPTFSIEHVQSQAELPPPRSGPISDSIRELLPIMLSQGPHYITVHIHGNQYLVTEGDTVRLPFLMHHVEPGDVIRLNRAINLGSRDFTIKAAANPPKLKSPTATTTVVLDQTSGDLASHSRVMPASQTSAQAPHYVPHIAKGKHSYLDERLFVCRAVVMGVESEPMRIKEKTKRRQRHVRKVKSKHRYTILKIKELRLRSLEELDDAVE</sequence>